<comment type="caution">
    <text evidence="2">The sequence shown here is derived from an EMBL/GenBank/DDBJ whole genome shotgun (WGS) entry which is preliminary data.</text>
</comment>
<organism evidence="2 3">
    <name type="scientific">Gibberella intermedia</name>
    <name type="common">Bulb rot disease fungus</name>
    <name type="synonym">Fusarium proliferatum</name>
    <dbReference type="NCBI Taxonomy" id="948311"/>
    <lineage>
        <taxon>Eukaryota</taxon>
        <taxon>Fungi</taxon>
        <taxon>Dikarya</taxon>
        <taxon>Ascomycota</taxon>
        <taxon>Pezizomycotina</taxon>
        <taxon>Sordariomycetes</taxon>
        <taxon>Hypocreomycetidae</taxon>
        <taxon>Hypocreales</taxon>
        <taxon>Nectriaceae</taxon>
        <taxon>Fusarium</taxon>
        <taxon>Fusarium fujikuroi species complex</taxon>
    </lineage>
</organism>
<accession>A0A365N754</accession>
<feature type="region of interest" description="Disordered" evidence="1">
    <location>
        <begin position="62"/>
        <end position="147"/>
    </location>
</feature>
<feature type="compositionally biased region" description="Basic and acidic residues" evidence="1">
    <location>
        <begin position="92"/>
        <end position="114"/>
    </location>
</feature>
<dbReference type="AlphaFoldDB" id="A0A365N754"/>
<protein>
    <submittedName>
        <fullName evidence="2">Uncharacterized protein</fullName>
    </submittedName>
</protein>
<proteinExistence type="predicted"/>
<dbReference type="Proteomes" id="UP000251714">
    <property type="component" value="Unassembled WGS sequence"/>
</dbReference>
<sequence>MPGRFDYKPHHECSACRQLGVSMTIVTLVHPAMRPMCGVSGRLGYISAADKKKRVKNIEDSVSGNVEGHPGVGIAEERTDGDRYITQTGKTRNGDKWVKGKERFVPKKRQEPAKQSKANSRQVHSMPAEQQQQQQRDDGCGSVGVPPSEAFEGLAKSYHGWVPRNAKAWIAPKHVHVDRCEVSFSLATAHGRHG</sequence>
<gene>
    <name evidence="2" type="ORF">FPRO05_11753</name>
</gene>
<name>A0A365N754_GIBIN</name>
<dbReference type="EMBL" id="PKMI01000018">
    <property type="protein sequence ID" value="RBA16418.1"/>
    <property type="molecule type" value="Genomic_DNA"/>
</dbReference>
<evidence type="ECO:0000313" key="3">
    <source>
        <dbReference type="Proteomes" id="UP000251714"/>
    </source>
</evidence>
<reference evidence="2 3" key="1">
    <citation type="submission" date="2017-12" db="EMBL/GenBank/DDBJ databases">
        <title>Genome sequence of the mycotoxigenic crop pathogen Fusarium proliferatum, strain ITEM 2341 from Date Palm.</title>
        <authorList>
            <person name="Almiman B.F."/>
            <person name="Shittu T.A."/>
            <person name="Muthumeenakshi S."/>
            <person name="Baroncelli R."/>
            <person name="Sreenivasaprasada S."/>
        </authorList>
    </citation>
    <scope>NUCLEOTIDE SEQUENCE [LARGE SCALE GENOMIC DNA]</scope>
    <source>
        <strain evidence="2 3">ITEM 2341</strain>
    </source>
</reference>
<evidence type="ECO:0000256" key="1">
    <source>
        <dbReference type="SAM" id="MobiDB-lite"/>
    </source>
</evidence>
<evidence type="ECO:0000313" key="2">
    <source>
        <dbReference type="EMBL" id="RBA16418.1"/>
    </source>
</evidence>